<sequence>MALLSPVQPLGVHYETCENFNALVALEIARGDGTLPALLQCFRAAARDLASIYPHPLLDEVASAPLGSRASIRSLELACADEGVIENLCALFFQKAADLRLIDLVQHDPHLAAHSVLSSLWNSEMWQADCTMFRHSWRVEHAYKAKGWHLLSPWIFLFGSQMPRLRQLHKIDASLINVAQTGSSVLATSLLRRAGLPVTDHNLELIWFLCCNRAEVCVVGRGSDARILPTEVAIPDFGLLSEISTVEGWVKNPCKRWTSRLTDSQNIEADLPELEKFLRRSSRATLISTSDVAIKIALQQLAADQTEQGLPQHLRRVIIRMLEGEPKVVKVTDLRRALGVPHLRIDPFSVTSGRVLVYAPSPKFLDPSETAFVLREWVQDAGHQRARIAPDRILTPLRPVVWRATEETLLAAIRQSRSFKLFGIAFWPDIRRAMQLEVPPQAKRWADNHLWQGAERTLKRRGFILAGEVIFSGARWQGLPSSRAALRQAAKDLRSSPDWLELRECYLSEMLDVAHRLVA</sequence>
<dbReference type="RefSeq" id="WP_166410774.1">
    <property type="nucleotide sequence ID" value="NZ_CP049869.1"/>
</dbReference>
<keyword evidence="2" id="KW-1185">Reference proteome</keyword>
<name>A0A6G7YNQ9_9SPHN</name>
<reference evidence="1 2" key="1">
    <citation type="submission" date="2020-03" db="EMBL/GenBank/DDBJ databases">
        <title>Sphingomonas sp. nov., isolated from fish.</title>
        <authorList>
            <person name="Hyun D.-W."/>
            <person name="Bae J.-W."/>
        </authorList>
    </citation>
    <scope>NUCLEOTIDE SEQUENCE [LARGE SCALE GENOMIC DNA]</scope>
    <source>
        <strain evidence="1 2">HDW15B</strain>
    </source>
</reference>
<protein>
    <submittedName>
        <fullName evidence="1">Uncharacterized protein</fullName>
    </submittedName>
</protein>
<dbReference type="EMBL" id="CP049869">
    <property type="protein sequence ID" value="QIK78380.1"/>
    <property type="molecule type" value="Genomic_DNA"/>
</dbReference>
<gene>
    <name evidence="1" type="ORF">G7077_05125</name>
</gene>
<dbReference type="AlphaFoldDB" id="A0A6G7YNQ9"/>
<accession>A0A6G7YNQ9</accession>
<dbReference type="Proteomes" id="UP000503222">
    <property type="component" value="Chromosome"/>
</dbReference>
<proteinExistence type="predicted"/>
<dbReference type="KEGG" id="spii:G7077_05125"/>
<evidence type="ECO:0000313" key="1">
    <source>
        <dbReference type="EMBL" id="QIK78380.1"/>
    </source>
</evidence>
<evidence type="ECO:0000313" key="2">
    <source>
        <dbReference type="Proteomes" id="UP000503222"/>
    </source>
</evidence>
<organism evidence="1 2">
    <name type="scientific">Sphingomonas piscis</name>
    <dbReference type="NCBI Taxonomy" id="2714943"/>
    <lineage>
        <taxon>Bacteria</taxon>
        <taxon>Pseudomonadati</taxon>
        <taxon>Pseudomonadota</taxon>
        <taxon>Alphaproteobacteria</taxon>
        <taxon>Sphingomonadales</taxon>
        <taxon>Sphingomonadaceae</taxon>
        <taxon>Sphingomonas</taxon>
    </lineage>
</organism>